<organism evidence="2 3">
    <name type="scientific">Cellulomonas cellasea</name>
    <dbReference type="NCBI Taxonomy" id="43670"/>
    <lineage>
        <taxon>Bacteria</taxon>
        <taxon>Bacillati</taxon>
        <taxon>Actinomycetota</taxon>
        <taxon>Actinomycetes</taxon>
        <taxon>Micrococcales</taxon>
        <taxon>Cellulomonadaceae</taxon>
        <taxon>Cellulomonas</taxon>
    </lineage>
</organism>
<gene>
    <name evidence="2" type="ORF">CCE01nite_22420</name>
</gene>
<reference evidence="2" key="1">
    <citation type="submission" date="2019-06" db="EMBL/GenBank/DDBJ databases">
        <title>Whole genome shotgun sequence of Cellulomonas cellasea NBRC 3753.</title>
        <authorList>
            <person name="Hosoyama A."/>
            <person name="Uohara A."/>
            <person name="Ohji S."/>
            <person name="Ichikawa N."/>
        </authorList>
    </citation>
    <scope>NUCLEOTIDE SEQUENCE [LARGE SCALE GENOMIC DNA]</scope>
    <source>
        <strain evidence="2">NBRC 3753</strain>
    </source>
</reference>
<accession>A0A4Y3KW46</accession>
<evidence type="ECO:0000313" key="3">
    <source>
        <dbReference type="Proteomes" id="UP000317046"/>
    </source>
</evidence>
<proteinExistence type="predicted"/>
<protein>
    <submittedName>
        <fullName evidence="2">Uncharacterized protein</fullName>
    </submittedName>
</protein>
<feature type="region of interest" description="Disordered" evidence="1">
    <location>
        <begin position="1"/>
        <end position="22"/>
    </location>
</feature>
<dbReference type="Proteomes" id="UP000317046">
    <property type="component" value="Unassembled WGS sequence"/>
</dbReference>
<feature type="compositionally biased region" description="Basic and acidic residues" evidence="1">
    <location>
        <begin position="77"/>
        <end position="103"/>
    </location>
</feature>
<keyword evidence="3" id="KW-1185">Reference proteome</keyword>
<dbReference type="AlphaFoldDB" id="A0A4Y3KW46"/>
<sequence>MAREPLGDPGGGHGRRDVAGELDRAELTGEQLGHVVVELVVRHAGAQCPCTRATASVEGPSTRGPGPQPEPPAKASVPEETHARKPTRGARERPEGNRARDRAPGSSRSGRWRRCVGGGG</sequence>
<comment type="caution">
    <text evidence="2">The sequence shown here is derived from an EMBL/GenBank/DDBJ whole genome shotgun (WGS) entry which is preliminary data.</text>
</comment>
<evidence type="ECO:0000256" key="1">
    <source>
        <dbReference type="SAM" id="MobiDB-lite"/>
    </source>
</evidence>
<evidence type="ECO:0000313" key="2">
    <source>
        <dbReference type="EMBL" id="GEA88293.1"/>
    </source>
</evidence>
<dbReference type="EMBL" id="BJLR01000019">
    <property type="protein sequence ID" value="GEA88293.1"/>
    <property type="molecule type" value="Genomic_DNA"/>
</dbReference>
<name>A0A4Y3KW46_9CELL</name>
<feature type="region of interest" description="Disordered" evidence="1">
    <location>
        <begin position="52"/>
        <end position="120"/>
    </location>
</feature>